<dbReference type="CDD" id="cd02511">
    <property type="entry name" value="Beta4Glucosyltransferase"/>
    <property type="match status" value="1"/>
</dbReference>
<protein>
    <submittedName>
        <fullName evidence="3">Uncharacterized glycosyltransferase HI_0653</fullName>
        <ecNumber evidence="3">2.4.-.-</ecNumber>
    </submittedName>
</protein>
<comment type="similarity">
    <text evidence="1">Belongs to the glycosyltransferase 2 family. WaaE/KdtX subfamily.</text>
</comment>
<dbReference type="InterPro" id="IPR001173">
    <property type="entry name" value="Glyco_trans_2-like"/>
</dbReference>
<keyword evidence="3" id="KW-0808">Transferase</keyword>
<dbReference type="SUPFAM" id="SSF53448">
    <property type="entry name" value="Nucleotide-diphospho-sugar transferases"/>
    <property type="match status" value="1"/>
</dbReference>
<proteinExistence type="inferred from homology"/>
<dbReference type="Gene3D" id="3.90.550.10">
    <property type="entry name" value="Spore Coat Polysaccharide Biosynthesis Protein SpsA, Chain A"/>
    <property type="match status" value="1"/>
</dbReference>
<dbReference type="GO" id="GO:0016757">
    <property type="term" value="F:glycosyltransferase activity"/>
    <property type="evidence" value="ECO:0007669"/>
    <property type="project" value="UniProtKB-KW"/>
</dbReference>
<dbReference type="PANTHER" id="PTHR43630">
    <property type="entry name" value="POLY-BETA-1,6-N-ACETYL-D-GLUCOSAMINE SYNTHASE"/>
    <property type="match status" value="1"/>
</dbReference>
<evidence type="ECO:0000256" key="1">
    <source>
        <dbReference type="ARBA" id="ARBA00038494"/>
    </source>
</evidence>
<evidence type="ECO:0000313" key="4">
    <source>
        <dbReference type="Proteomes" id="UP001157733"/>
    </source>
</evidence>
<evidence type="ECO:0000259" key="2">
    <source>
        <dbReference type="Pfam" id="PF00535"/>
    </source>
</evidence>
<dbReference type="EMBL" id="OX336137">
    <property type="protein sequence ID" value="CAI2719217.1"/>
    <property type="molecule type" value="Genomic_DNA"/>
</dbReference>
<evidence type="ECO:0000313" key="3">
    <source>
        <dbReference type="EMBL" id="CAI2719217.1"/>
    </source>
</evidence>
<name>A0ABN8VZK9_9BACT</name>
<dbReference type="Proteomes" id="UP001157733">
    <property type="component" value="Chromosome"/>
</dbReference>
<dbReference type="InterPro" id="IPR029044">
    <property type="entry name" value="Nucleotide-diphossugar_trans"/>
</dbReference>
<dbReference type="EC" id="2.4.-.-" evidence="3"/>
<sequence>MLSVVVITKNEAARIRQCLESVRWADEIVVLDSGSSDGTPEICREYTDRVFDVDWPGFGPQKNRALEKATGDWVLSLDADEVVSDSLRRDIEQAVQSPQVNGYEIPRSSHYCGRRIRHSGWSPDYVLRLIKKGQGAFTDALVHEKLEVRGPVGRLRHPLIHYSFDTFEDVLDKVNRYSTYNARMLYEQGRRTSLLEAVGRGLWAFVRAYILKAGFLDGRQGFQLAVSNAEGTYYKYVKLMELHRTGKASKP</sequence>
<dbReference type="PANTHER" id="PTHR43630:SF2">
    <property type="entry name" value="GLYCOSYLTRANSFERASE"/>
    <property type="match status" value="1"/>
</dbReference>
<keyword evidence="4" id="KW-1185">Reference proteome</keyword>
<feature type="domain" description="Glycosyltransferase 2-like" evidence="2">
    <location>
        <begin position="3"/>
        <end position="120"/>
    </location>
</feature>
<dbReference type="Pfam" id="PF00535">
    <property type="entry name" value="Glycos_transf_2"/>
    <property type="match status" value="1"/>
</dbReference>
<reference evidence="3 4" key="1">
    <citation type="submission" date="2022-09" db="EMBL/GenBank/DDBJ databases">
        <authorList>
            <person name="Kop L."/>
        </authorList>
    </citation>
    <scope>NUCLEOTIDE SEQUENCE [LARGE SCALE GENOMIC DNA]</scope>
    <source>
        <strain evidence="3 4">347</strain>
    </source>
</reference>
<organism evidence="3 4">
    <name type="scientific">Nitrospina watsonii</name>
    <dbReference type="NCBI Taxonomy" id="1323948"/>
    <lineage>
        <taxon>Bacteria</taxon>
        <taxon>Pseudomonadati</taxon>
        <taxon>Nitrospinota/Tectimicrobiota group</taxon>
        <taxon>Nitrospinota</taxon>
        <taxon>Nitrospinia</taxon>
        <taxon>Nitrospinales</taxon>
        <taxon>Nitrospinaceae</taxon>
        <taxon>Nitrospina</taxon>
    </lineage>
</organism>
<dbReference type="RefSeq" id="WP_282012065.1">
    <property type="nucleotide sequence ID" value="NZ_OX336137.1"/>
</dbReference>
<accession>A0ABN8VZK9</accession>
<keyword evidence="3" id="KW-0328">Glycosyltransferase</keyword>
<gene>
    <name evidence="3" type="ORF">NSPWAT_2361</name>
</gene>